<feature type="chain" id="PRO_5014191794" description="Secreted protein" evidence="1">
    <location>
        <begin position="22"/>
        <end position="88"/>
    </location>
</feature>
<dbReference type="Proteomes" id="UP000233551">
    <property type="component" value="Unassembled WGS sequence"/>
</dbReference>
<evidence type="ECO:0000256" key="1">
    <source>
        <dbReference type="SAM" id="SignalP"/>
    </source>
</evidence>
<keyword evidence="3" id="KW-1185">Reference proteome</keyword>
<proteinExistence type="predicted"/>
<dbReference type="AlphaFoldDB" id="A0A2I0LEU8"/>
<protein>
    <recommendedName>
        <fullName evidence="4">Secreted protein</fullName>
    </recommendedName>
</protein>
<reference evidence="2 3" key="1">
    <citation type="submission" date="2017-11" db="EMBL/GenBank/DDBJ databases">
        <title>De-novo sequencing of pomegranate (Punica granatum L.) genome.</title>
        <authorList>
            <person name="Akparov Z."/>
            <person name="Amiraslanov A."/>
            <person name="Hajiyeva S."/>
            <person name="Abbasov M."/>
            <person name="Kaur K."/>
            <person name="Hamwieh A."/>
            <person name="Solovyev V."/>
            <person name="Salamov A."/>
            <person name="Braich B."/>
            <person name="Kosarev P."/>
            <person name="Mahmoud A."/>
            <person name="Hajiyev E."/>
            <person name="Babayeva S."/>
            <person name="Izzatullayeva V."/>
            <person name="Mammadov A."/>
            <person name="Mammadov A."/>
            <person name="Sharifova S."/>
            <person name="Ojaghi J."/>
            <person name="Eynullazada K."/>
            <person name="Bayramov B."/>
            <person name="Abdulazimova A."/>
            <person name="Shahmuradov I."/>
        </authorList>
    </citation>
    <scope>NUCLEOTIDE SEQUENCE [LARGE SCALE GENOMIC DNA]</scope>
    <source>
        <strain evidence="3">cv. AG2017</strain>
        <tissue evidence="2">Leaf</tissue>
    </source>
</reference>
<evidence type="ECO:0000313" key="3">
    <source>
        <dbReference type="Proteomes" id="UP000233551"/>
    </source>
</evidence>
<keyword evidence="1" id="KW-0732">Signal</keyword>
<feature type="signal peptide" evidence="1">
    <location>
        <begin position="1"/>
        <end position="21"/>
    </location>
</feature>
<dbReference type="EMBL" id="PGOL01000016">
    <property type="protein sequence ID" value="PKI79218.1"/>
    <property type="molecule type" value="Genomic_DNA"/>
</dbReference>
<organism evidence="2 3">
    <name type="scientific">Punica granatum</name>
    <name type="common">Pomegranate</name>
    <dbReference type="NCBI Taxonomy" id="22663"/>
    <lineage>
        <taxon>Eukaryota</taxon>
        <taxon>Viridiplantae</taxon>
        <taxon>Streptophyta</taxon>
        <taxon>Embryophyta</taxon>
        <taxon>Tracheophyta</taxon>
        <taxon>Spermatophyta</taxon>
        <taxon>Magnoliopsida</taxon>
        <taxon>eudicotyledons</taxon>
        <taxon>Gunneridae</taxon>
        <taxon>Pentapetalae</taxon>
        <taxon>rosids</taxon>
        <taxon>malvids</taxon>
        <taxon>Myrtales</taxon>
        <taxon>Lythraceae</taxon>
        <taxon>Punica</taxon>
    </lineage>
</organism>
<accession>A0A2I0LEU8</accession>
<name>A0A2I0LEU8_PUNGR</name>
<comment type="caution">
    <text evidence="2">The sequence shown here is derived from an EMBL/GenBank/DDBJ whole genome shotgun (WGS) entry which is preliminary data.</text>
</comment>
<sequence length="88" mass="9808">MRGLRFSSLNGLLLLPPSILSLSPSPSHPEADANRTSSASTVRFCRRICGIRSICSAGLRRRSRRRWFSCRLSSTSRPSLLVRGPYAF</sequence>
<evidence type="ECO:0000313" key="2">
    <source>
        <dbReference type="EMBL" id="PKI79218.1"/>
    </source>
</evidence>
<gene>
    <name evidence="2" type="ORF">CRG98_000510</name>
</gene>
<evidence type="ECO:0008006" key="4">
    <source>
        <dbReference type="Google" id="ProtNLM"/>
    </source>
</evidence>